<name>A0A5S3N906_9FLAO</name>
<gene>
    <name evidence="2" type="ORF">FDT66_09195</name>
</gene>
<evidence type="ECO:0000313" key="2">
    <source>
        <dbReference type="EMBL" id="TMM30029.1"/>
    </source>
</evidence>
<comment type="caution">
    <text evidence="2">The sequence shown here is derived from an EMBL/GenBank/DDBJ whole genome shotgun (WGS) entry which is preliminary data.</text>
</comment>
<protein>
    <recommendedName>
        <fullName evidence="1">Transposase DDE domain-containing protein</fullName>
    </recommendedName>
</protein>
<sequence>MKNSLTTISDKVLLRKSSFIETANDELKNISQIKRLMFKSFLNFLSNIFS</sequence>
<dbReference type="EMBL" id="VANR01000004">
    <property type="protein sequence ID" value="TMM30029.1"/>
    <property type="molecule type" value="Genomic_DNA"/>
</dbReference>
<organism evidence="2 3">
    <name type="scientific">Polaribacter aestuariivivens</name>
    <dbReference type="NCBI Taxonomy" id="2304626"/>
    <lineage>
        <taxon>Bacteria</taxon>
        <taxon>Pseudomonadati</taxon>
        <taxon>Bacteroidota</taxon>
        <taxon>Flavobacteriia</taxon>
        <taxon>Flavobacteriales</taxon>
        <taxon>Flavobacteriaceae</taxon>
    </lineage>
</organism>
<dbReference type="AlphaFoldDB" id="A0A5S3N906"/>
<proteinExistence type="predicted"/>
<keyword evidence="3" id="KW-1185">Reference proteome</keyword>
<evidence type="ECO:0000259" key="1">
    <source>
        <dbReference type="Pfam" id="PF13612"/>
    </source>
</evidence>
<dbReference type="OrthoDB" id="706456at2"/>
<dbReference type="Proteomes" id="UP000307140">
    <property type="component" value="Unassembled WGS sequence"/>
</dbReference>
<dbReference type="Pfam" id="PF13612">
    <property type="entry name" value="DDE_Tnp_1_3"/>
    <property type="match status" value="1"/>
</dbReference>
<dbReference type="RefSeq" id="WP_138535879.1">
    <property type="nucleotide sequence ID" value="NZ_VANR01000004.1"/>
</dbReference>
<reference evidence="2 3" key="1">
    <citation type="submission" date="2019-05" db="EMBL/GenBank/DDBJ databases">
        <title>Polaribacter aestuariivivens sp. nov., isolated from a tidal flat.</title>
        <authorList>
            <person name="Yoon J.-H."/>
        </authorList>
    </citation>
    <scope>NUCLEOTIDE SEQUENCE [LARGE SCALE GENOMIC DNA]</scope>
    <source>
        <strain evidence="2 3">DBTF-3</strain>
    </source>
</reference>
<feature type="domain" description="Transposase DDE" evidence="1">
    <location>
        <begin position="1"/>
        <end position="35"/>
    </location>
</feature>
<evidence type="ECO:0000313" key="3">
    <source>
        <dbReference type="Proteomes" id="UP000307140"/>
    </source>
</evidence>
<accession>A0A5S3N906</accession>
<dbReference type="InterPro" id="IPR025668">
    <property type="entry name" value="Tnp_DDE_dom"/>
</dbReference>